<dbReference type="Gene3D" id="1.10.630.10">
    <property type="entry name" value="Cytochrome P450"/>
    <property type="match status" value="2"/>
</dbReference>
<evidence type="ECO:0000313" key="11">
    <source>
        <dbReference type="EMBL" id="CCM06429.1"/>
    </source>
</evidence>
<keyword evidence="4 8" id="KW-0479">Metal-binding</keyword>
<dbReference type="AlphaFoldDB" id="J4H5B1"/>
<reference evidence="11 12" key="1">
    <citation type="journal article" date="2012" name="Appl. Environ. Microbiol.">
        <title>Short-read sequencing for genomic analysis of the brown rot fungus Fibroporia radiculosa.</title>
        <authorList>
            <person name="Tang J.D."/>
            <person name="Perkins A.D."/>
            <person name="Sonstegard T.S."/>
            <person name="Schroeder S.G."/>
            <person name="Burgess S.C."/>
            <person name="Diehl S.V."/>
        </authorList>
    </citation>
    <scope>NUCLEOTIDE SEQUENCE [LARGE SCALE GENOMIC DNA]</scope>
    <source>
        <strain evidence="11 12">TFFH 294</strain>
    </source>
</reference>
<dbReference type="OrthoDB" id="6692864at2759"/>
<dbReference type="RefSeq" id="XP_012185712.1">
    <property type="nucleotide sequence ID" value="XM_012330322.1"/>
</dbReference>
<evidence type="ECO:0000313" key="12">
    <source>
        <dbReference type="Proteomes" id="UP000006352"/>
    </source>
</evidence>
<keyword evidence="5 9" id="KW-0560">Oxidoreductase</keyword>
<dbReference type="InterPro" id="IPR002403">
    <property type="entry name" value="Cyt_P450_E_grp-IV"/>
</dbReference>
<evidence type="ECO:0000256" key="2">
    <source>
        <dbReference type="ARBA" id="ARBA00005179"/>
    </source>
</evidence>
<dbReference type="EMBL" id="HE797327">
    <property type="protein sequence ID" value="CCM06429.1"/>
    <property type="molecule type" value="Genomic_DNA"/>
</dbReference>
<dbReference type="PANTHER" id="PTHR24305">
    <property type="entry name" value="CYTOCHROME P450"/>
    <property type="match status" value="1"/>
</dbReference>
<feature type="transmembrane region" description="Helical" evidence="10">
    <location>
        <begin position="38"/>
        <end position="57"/>
    </location>
</feature>
<proteinExistence type="inferred from homology"/>
<dbReference type="Proteomes" id="UP000006352">
    <property type="component" value="Unassembled WGS sequence"/>
</dbReference>
<evidence type="ECO:0000256" key="9">
    <source>
        <dbReference type="RuleBase" id="RU000461"/>
    </source>
</evidence>
<dbReference type="PROSITE" id="PS00086">
    <property type="entry name" value="CYTOCHROME_P450"/>
    <property type="match status" value="1"/>
</dbReference>
<dbReference type="PANTHER" id="PTHR24305:SF187">
    <property type="entry name" value="P450, PUTATIVE (EUROFUNG)-RELATED"/>
    <property type="match status" value="1"/>
</dbReference>
<feature type="transmembrane region" description="Helical" evidence="10">
    <location>
        <begin position="69"/>
        <end position="88"/>
    </location>
</feature>
<keyword evidence="8 9" id="KW-0349">Heme</keyword>
<dbReference type="PRINTS" id="PR00385">
    <property type="entry name" value="P450"/>
</dbReference>
<dbReference type="PRINTS" id="PR00465">
    <property type="entry name" value="EP450IV"/>
</dbReference>
<keyword evidence="12" id="KW-1185">Reference proteome</keyword>
<comment type="cofactor">
    <cofactor evidence="1 8">
        <name>heme</name>
        <dbReference type="ChEBI" id="CHEBI:30413"/>
    </cofactor>
</comment>
<evidence type="ECO:0000256" key="10">
    <source>
        <dbReference type="SAM" id="Phobius"/>
    </source>
</evidence>
<name>J4H5B1_9APHY</name>
<keyword evidence="6 8" id="KW-0408">Iron</keyword>
<evidence type="ECO:0000256" key="8">
    <source>
        <dbReference type="PIRSR" id="PIRSR602403-1"/>
    </source>
</evidence>
<dbReference type="Pfam" id="PF00067">
    <property type="entry name" value="p450"/>
    <property type="match status" value="1"/>
</dbReference>
<sequence length="512" mass="57076">MQSVTAINCEVSAPVLRVVFGGFLTWLFLHRRSVRGDYATATFLLAHFSLFLATYLGNNDLFASIKSTLTLTIAYISSLVLCTLAYRFSPFHPLASYPGPRLWWVSSLWLTYVSYKGKRHLVLDDLHRIHGPFVRIAPNTLSINTLSANSIYSAQAHMEKSESYTAPGQIKAVSLFFKQKTEKLHNDRKKLWSAAFTGAAEIWSSEGELMKSDDPLRLVEGGKLATVLLDSVGQTPWLMDIIWHLPVGRSMVRLRDVAATMMRNRIKSNDNIQLRDLASFLLSSNPETGERIPHSDLEIEAVVAMQGGSDNTSTTMALAFYFMLANPTYYAMLQEELDNAFPDRAGDLDPTKLSLLPFLNAILQEALRLGSPFFLPRIVPAEGATIEGKYIPGGTIVALAAYSQQTSPENYWPDPLNFHPQRWLPGGLGPGSRTERTALFSFSSGPHICVAKAFAYQEMRLVVARLVLNYAIKFAKGFDIEAYREGILNMRTTILKRPLLVKATRRSTANLA</sequence>
<accession>J4H5B1</accession>
<dbReference type="InterPro" id="IPR017972">
    <property type="entry name" value="Cyt_P450_CS"/>
</dbReference>
<evidence type="ECO:0000256" key="7">
    <source>
        <dbReference type="ARBA" id="ARBA00023033"/>
    </source>
</evidence>
<dbReference type="GO" id="GO:0016705">
    <property type="term" value="F:oxidoreductase activity, acting on paired donors, with incorporation or reduction of molecular oxygen"/>
    <property type="evidence" value="ECO:0007669"/>
    <property type="project" value="InterPro"/>
</dbReference>
<dbReference type="GO" id="GO:0004497">
    <property type="term" value="F:monooxygenase activity"/>
    <property type="evidence" value="ECO:0007669"/>
    <property type="project" value="UniProtKB-KW"/>
</dbReference>
<organism evidence="11 12">
    <name type="scientific">Fibroporia radiculosa</name>
    <dbReference type="NCBI Taxonomy" id="599839"/>
    <lineage>
        <taxon>Eukaryota</taxon>
        <taxon>Fungi</taxon>
        <taxon>Dikarya</taxon>
        <taxon>Basidiomycota</taxon>
        <taxon>Agaricomycotina</taxon>
        <taxon>Agaricomycetes</taxon>
        <taxon>Polyporales</taxon>
        <taxon>Fibroporiaceae</taxon>
        <taxon>Fibroporia</taxon>
    </lineage>
</organism>
<evidence type="ECO:0000256" key="5">
    <source>
        <dbReference type="ARBA" id="ARBA00023002"/>
    </source>
</evidence>
<evidence type="ECO:0000256" key="4">
    <source>
        <dbReference type="ARBA" id="ARBA00022723"/>
    </source>
</evidence>
<dbReference type="InterPro" id="IPR050121">
    <property type="entry name" value="Cytochrome_P450_monoxygenase"/>
</dbReference>
<dbReference type="InterPro" id="IPR001128">
    <property type="entry name" value="Cyt_P450"/>
</dbReference>
<dbReference type="GeneID" id="24101329"/>
<evidence type="ECO:0000256" key="1">
    <source>
        <dbReference type="ARBA" id="ARBA00001971"/>
    </source>
</evidence>
<feature type="transmembrane region" description="Helical" evidence="10">
    <location>
        <begin position="12"/>
        <end position="29"/>
    </location>
</feature>
<comment type="similarity">
    <text evidence="3 9">Belongs to the cytochrome P450 family.</text>
</comment>
<keyword evidence="7 9" id="KW-0503">Monooxygenase</keyword>
<dbReference type="SUPFAM" id="SSF48264">
    <property type="entry name" value="Cytochrome P450"/>
    <property type="match status" value="1"/>
</dbReference>
<evidence type="ECO:0000256" key="3">
    <source>
        <dbReference type="ARBA" id="ARBA00010617"/>
    </source>
</evidence>
<dbReference type="GO" id="GO:0020037">
    <property type="term" value="F:heme binding"/>
    <property type="evidence" value="ECO:0007669"/>
    <property type="project" value="InterPro"/>
</dbReference>
<evidence type="ECO:0000256" key="6">
    <source>
        <dbReference type="ARBA" id="ARBA00023004"/>
    </source>
</evidence>
<evidence type="ECO:0008006" key="13">
    <source>
        <dbReference type="Google" id="ProtNLM"/>
    </source>
</evidence>
<protein>
    <recommendedName>
        <fullName evidence="13">Cytochrome P450</fullName>
    </recommendedName>
</protein>
<keyword evidence="10" id="KW-0472">Membrane</keyword>
<keyword evidence="10" id="KW-0812">Transmembrane</keyword>
<comment type="pathway">
    <text evidence="2">Secondary metabolite biosynthesis.</text>
</comment>
<keyword evidence="10" id="KW-1133">Transmembrane helix</keyword>
<dbReference type="InterPro" id="IPR036396">
    <property type="entry name" value="Cyt_P450_sf"/>
</dbReference>
<dbReference type="STRING" id="599839.J4H5B1"/>
<dbReference type="HOGENOM" id="CLU_001570_14_10_1"/>
<gene>
    <name evidence="11" type="ORF">FIBRA_08690</name>
</gene>
<feature type="binding site" description="axial binding residue" evidence="8">
    <location>
        <position position="449"/>
    </location>
    <ligand>
        <name>heme</name>
        <dbReference type="ChEBI" id="CHEBI:30413"/>
    </ligand>
    <ligandPart>
        <name>Fe</name>
        <dbReference type="ChEBI" id="CHEBI:18248"/>
    </ligandPart>
</feature>
<dbReference type="GO" id="GO:0005506">
    <property type="term" value="F:iron ion binding"/>
    <property type="evidence" value="ECO:0007669"/>
    <property type="project" value="InterPro"/>
</dbReference>
<dbReference type="InParanoid" id="J4H5B1"/>